<gene>
    <name evidence="1" type="ORF">L9F63_003068</name>
</gene>
<name>A0AAD8ECL3_DIPPU</name>
<protein>
    <submittedName>
        <fullName evidence="1">Uncharacterized protein</fullName>
    </submittedName>
</protein>
<reference evidence="1" key="1">
    <citation type="journal article" date="2023" name="IScience">
        <title>Live-bearing cockroach genome reveals convergent evolutionary mechanisms linked to viviparity in insects and beyond.</title>
        <authorList>
            <person name="Fouks B."/>
            <person name="Harrison M.C."/>
            <person name="Mikhailova A.A."/>
            <person name="Marchal E."/>
            <person name="English S."/>
            <person name="Carruthers M."/>
            <person name="Jennings E.C."/>
            <person name="Chiamaka E.L."/>
            <person name="Frigard R.A."/>
            <person name="Pippel M."/>
            <person name="Attardo G.M."/>
            <person name="Benoit J.B."/>
            <person name="Bornberg-Bauer E."/>
            <person name="Tobe S.S."/>
        </authorList>
    </citation>
    <scope>NUCLEOTIDE SEQUENCE</scope>
    <source>
        <strain evidence="1">Stay&amp;Tobe</strain>
    </source>
</reference>
<organism evidence="1 2">
    <name type="scientific">Diploptera punctata</name>
    <name type="common">Pacific beetle cockroach</name>
    <dbReference type="NCBI Taxonomy" id="6984"/>
    <lineage>
        <taxon>Eukaryota</taxon>
        <taxon>Metazoa</taxon>
        <taxon>Ecdysozoa</taxon>
        <taxon>Arthropoda</taxon>
        <taxon>Hexapoda</taxon>
        <taxon>Insecta</taxon>
        <taxon>Pterygota</taxon>
        <taxon>Neoptera</taxon>
        <taxon>Polyneoptera</taxon>
        <taxon>Dictyoptera</taxon>
        <taxon>Blattodea</taxon>
        <taxon>Blaberoidea</taxon>
        <taxon>Blaberidae</taxon>
        <taxon>Diplopterinae</taxon>
        <taxon>Diploptera</taxon>
    </lineage>
</organism>
<comment type="caution">
    <text evidence="1">The sequence shown here is derived from an EMBL/GenBank/DDBJ whole genome shotgun (WGS) entry which is preliminary data.</text>
</comment>
<reference evidence="1" key="2">
    <citation type="submission" date="2023-05" db="EMBL/GenBank/DDBJ databases">
        <authorList>
            <person name="Fouks B."/>
        </authorList>
    </citation>
    <scope>NUCLEOTIDE SEQUENCE</scope>
    <source>
        <strain evidence="1">Stay&amp;Tobe</strain>
        <tissue evidence="1">Testes</tissue>
    </source>
</reference>
<dbReference type="Proteomes" id="UP001233999">
    <property type="component" value="Unassembled WGS sequence"/>
</dbReference>
<feature type="non-terminal residue" evidence="1">
    <location>
        <position position="1"/>
    </location>
</feature>
<sequence length="172" mass="19925">VYVDELYYSFSKFGVTNTLDERKWISVILIRLSWLRIGTSIKPVLAGTFIKRKPVETEKNLQKVLMTTRENSAYDTFCIISLYLHVLPLYCGDSLAYVELGKLFSLPVVEFLLAFVQYVMSLKRACKTLTLREKIQACNLGTLYKKENCQDGNTFKEPLCSFIDRIYFCFAH</sequence>
<evidence type="ECO:0000313" key="2">
    <source>
        <dbReference type="Proteomes" id="UP001233999"/>
    </source>
</evidence>
<dbReference type="EMBL" id="JASPKZ010007297">
    <property type="protein sequence ID" value="KAJ9585116.1"/>
    <property type="molecule type" value="Genomic_DNA"/>
</dbReference>
<accession>A0AAD8ECL3</accession>
<dbReference type="AlphaFoldDB" id="A0AAD8ECL3"/>
<proteinExistence type="predicted"/>
<keyword evidence="2" id="KW-1185">Reference proteome</keyword>
<feature type="non-terminal residue" evidence="1">
    <location>
        <position position="172"/>
    </location>
</feature>
<evidence type="ECO:0000313" key="1">
    <source>
        <dbReference type="EMBL" id="KAJ9585116.1"/>
    </source>
</evidence>